<accession>A0A5P8M601</accession>
<name>A0A5P8M601_9LACO</name>
<evidence type="ECO:0000313" key="2">
    <source>
        <dbReference type="EMBL" id="QFR23899.1"/>
    </source>
</evidence>
<dbReference type="RefSeq" id="WP_152261003.1">
    <property type="nucleotide sequence ID" value="NZ_CP045143.1"/>
</dbReference>
<reference evidence="2 3" key="1">
    <citation type="submission" date="2019-10" db="EMBL/GenBank/DDBJ databases">
        <title>The completed genome of Lactobacillus harbinensis M1.</title>
        <authorList>
            <person name="Zheng Y."/>
        </authorList>
    </citation>
    <scope>NUCLEOTIDE SEQUENCE [LARGE SCALE GENOMIC DNA]</scope>
    <source>
        <strain evidence="2 3">M1</strain>
    </source>
</reference>
<dbReference type="AlphaFoldDB" id="A0A5P8M601"/>
<proteinExistence type="predicted"/>
<evidence type="ECO:0000313" key="3">
    <source>
        <dbReference type="Proteomes" id="UP000326779"/>
    </source>
</evidence>
<feature type="transmembrane region" description="Helical" evidence="1">
    <location>
        <begin position="43"/>
        <end position="65"/>
    </location>
</feature>
<keyword evidence="1" id="KW-1133">Transmembrane helix</keyword>
<feature type="transmembrane region" description="Helical" evidence="1">
    <location>
        <begin position="111"/>
        <end position="134"/>
    </location>
</feature>
<gene>
    <name evidence="2" type="ORF">D1010_11080</name>
</gene>
<dbReference type="Proteomes" id="UP000326779">
    <property type="component" value="Chromosome"/>
</dbReference>
<dbReference type="EMBL" id="CP045143">
    <property type="protein sequence ID" value="QFR23899.1"/>
    <property type="molecule type" value="Genomic_DNA"/>
</dbReference>
<dbReference type="KEGG" id="lhb:D1010_11080"/>
<feature type="transmembrane region" description="Helical" evidence="1">
    <location>
        <begin position="6"/>
        <end position="31"/>
    </location>
</feature>
<organism evidence="2 3">
    <name type="scientific">Schleiferilactobacillus harbinensis</name>
    <dbReference type="NCBI Taxonomy" id="304207"/>
    <lineage>
        <taxon>Bacteria</taxon>
        <taxon>Bacillati</taxon>
        <taxon>Bacillota</taxon>
        <taxon>Bacilli</taxon>
        <taxon>Lactobacillales</taxon>
        <taxon>Lactobacillaceae</taxon>
        <taxon>Schleiferilactobacillus</taxon>
    </lineage>
</organism>
<keyword evidence="1" id="KW-0812">Transmembrane</keyword>
<evidence type="ECO:0000256" key="1">
    <source>
        <dbReference type="SAM" id="Phobius"/>
    </source>
</evidence>
<keyword evidence="1" id="KW-0472">Membrane</keyword>
<evidence type="ECO:0008006" key="4">
    <source>
        <dbReference type="Google" id="ProtNLM"/>
    </source>
</evidence>
<protein>
    <recommendedName>
        <fullName evidence="4">Zinc ribbon domain-containing protein</fullName>
    </recommendedName>
</protein>
<sequence>MMSYNLYWGLPMVMIVIFVLLLLSTVLLGIWTYKDARTRSLDAGMWTVVVVLIPNLIGLLLYFLIGRRHTQVTCPHCGAKTDASQPYCGHCGQLLGDAAKTSFTPTSKAPLIGAIVAIVLVFLGMLGMFGSLAFSHAIGSASFVPTQTVKNEGSWKFDAALFNGERAHTITVKKGAEKVFTVDRQLTSGKVQVGVSVDKDTPGRLIDVQNGEPYDFSQWTQGDSIILHLYGTDAKGKISVTWQGQ</sequence>